<evidence type="ECO:0000256" key="2">
    <source>
        <dbReference type="SAM" id="SignalP"/>
    </source>
</evidence>
<organism evidence="3">
    <name type="scientific">Opuntia streptacantha</name>
    <name type="common">Prickly pear cactus</name>
    <name type="synonym">Opuntia cardona</name>
    <dbReference type="NCBI Taxonomy" id="393608"/>
    <lineage>
        <taxon>Eukaryota</taxon>
        <taxon>Viridiplantae</taxon>
        <taxon>Streptophyta</taxon>
        <taxon>Embryophyta</taxon>
        <taxon>Tracheophyta</taxon>
        <taxon>Spermatophyta</taxon>
        <taxon>Magnoliopsida</taxon>
        <taxon>eudicotyledons</taxon>
        <taxon>Gunneridae</taxon>
        <taxon>Pentapetalae</taxon>
        <taxon>Caryophyllales</taxon>
        <taxon>Cactineae</taxon>
        <taxon>Cactaceae</taxon>
        <taxon>Opuntioideae</taxon>
        <taxon>Opuntia</taxon>
    </lineage>
</organism>
<keyword evidence="1" id="KW-0812">Transmembrane</keyword>
<reference evidence="3" key="2">
    <citation type="submission" date="2020-07" db="EMBL/GenBank/DDBJ databases">
        <authorList>
            <person name="Vera ALvarez R."/>
            <person name="Arias-Moreno D.M."/>
            <person name="Jimenez-Jacinto V."/>
            <person name="Jimenez-Bremont J.F."/>
            <person name="Swaminathan K."/>
            <person name="Moose S.P."/>
            <person name="Guerrero-Gonzalez M.L."/>
            <person name="Marino-Ramirez L."/>
            <person name="Landsman D."/>
            <person name="Rodriguez-Kessler M."/>
            <person name="Delgado-Sanchez P."/>
        </authorList>
    </citation>
    <scope>NUCLEOTIDE SEQUENCE</scope>
    <source>
        <tissue evidence="3">Cladode</tissue>
    </source>
</reference>
<feature type="chain" id="PRO_5027710614" evidence="2">
    <location>
        <begin position="26"/>
        <end position="107"/>
    </location>
</feature>
<feature type="transmembrane region" description="Helical" evidence="1">
    <location>
        <begin position="41"/>
        <end position="61"/>
    </location>
</feature>
<reference evidence="3" key="1">
    <citation type="journal article" date="2013" name="J. Plant Res.">
        <title>Effect of fungi and light on seed germination of three Opuntia species from semiarid lands of central Mexico.</title>
        <authorList>
            <person name="Delgado-Sanchez P."/>
            <person name="Jimenez-Bremont J.F."/>
            <person name="Guerrero-Gonzalez Mde L."/>
            <person name="Flores J."/>
        </authorList>
    </citation>
    <scope>NUCLEOTIDE SEQUENCE</scope>
    <source>
        <tissue evidence="3">Cladode</tissue>
    </source>
</reference>
<sequence>MVMMVLLKLLELVLGFLLLVMLVKCKSSGTNSNGGCNLLFHFMLVGLLWVFLCLMLLIPSISTSSNCNSLPEMLELLMVLHLLLRVLACLLVIVVVVVEHDVTNVCN</sequence>
<keyword evidence="2" id="KW-0732">Signal</keyword>
<accession>A0A7C8ZZL5</accession>
<protein>
    <submittedName>
        <fullName evidence="3">Uncharacterized protein</fullName>
    </submittedName>
</protein>
<keyword evidence="1" id="KW-0472">Membrane</keyword>
<evidence type="ECO:0000313" key="3">
    <source>
        <dbReference type="EMBL" id="MBA4654251.1"/>
    </source>
</evidence>
<feature type="transmembrane region" description="Helical" evidence="1">
    <location>
        <begin position="73"/>
        <end position="98"/>
    </location>
</feature>
<name>A0A7C8ZZL5_OPUST</name>
<feature type="signal peptide" evidence="2">
    <location>
        <begin position="1"/>
        <end position="25"/>
    </location>
</feature>
<proteinExistence type="predicted"/>
<dbReference type="EMBL" id="GISG01182724">
    <property type="protein sequence ID" value="MBA4654251.1"/>
    <property type="molecule type" value="Transcribed_RNA"/>
</dbReference>
<dbReference type="AlphaFoldDB" id="A0A7C8ZZL5"/>
<keyword evidence="1" id="KW-1133">Transmembrane helix</keyword>
<evidence type="ECO:0000256" key="1">
    <source>
        <dbReference type="SAM" id="Phobius"/>
    </source>
</evidence>